<reference evidence="1" key="2">
    <citation type="journal article" date="2015" name="Fish Shellfish Immunol.">
        <title>Early steps in the European eel (Anguilla anguilla)-Vibrio vulnificus interaction in the gills: Role of the RtxA13 toxin.</title>
        <authorList>
            <person name="Callol A."/>
            <person name="Pajuelo D."/>
            <person name="Ebbesson L."/>
            <person name="Teles M."/>
            <person name="MacKenzie S."/>
            <person name="Amaro C."/>
        </authorList>
    </citation>
    <scope>NUCLEOTIDE SEQUENCE</scope>
</reference>
<dbReference type="AlphaFoldDB" id="A0A0E9ULT7"/>
<organism evidence="1">
    <name type="scientific">Anguilla anguilla</name>
    <name type="common">European freshwater eel</name>
    <name type="synonym">Muraena anguilla</name>
    <dbReference type="NCBI Taxonomy" id="7936"/>
    <lineage>
        <taxon>Eukaryota</taxon>
        <taxon>Metazoa</taxon>
        <taxon>Chordata</taxon>
        <taxon>Craniata</taxon>
        <taxon>Vertebrata</taxon>
        <taxon>Euteleostomi</taxon>
        <taxon>Actinopterygii</taxon>
        <taxon>Neopterygii</taxon>
        <taxon>Teleostei</taxon>
        <taxon>Anguilliformes</taxon>
        <taxon>Anguillidae</taxon>
        <taxon>Anguilla</taxon>
    </lineage>
</organism>
<proteinExistence type="predicted"/>
<protein>
    <submittedName>
        <fullName evidence="1">Uncharacterized protein</fullName>
    </submittedName>
</protein>
<name>A0A0E9ULT7_ANGAN</name>
<evidence type="ECO:0000313" key="1">
    <source>
        <dbReference type="EMBL" id="JAH66742.1"/>
    </source>
</evidence>
<sequence length="22" mass="2603">MIVAPNDCKDRLHQHLALRQPF</sequence>
<reference evidence="1" key="1">
    <citation type="submission" date="2014-11" db="EMBL/GenBank/DDBJ databases">
        <authorList>
            <person name="Amaro Gonzalez C."/>
        </authorList>
    </citation>
    <scope>NUCLEOTIDE SEQUENCE</scope>
</reference>
<accession>A0A0E9ULT7</accession>
<dbReference type="EMBL" id="GBXM01041835">
    <property type="protein sequence ID" value="JAH66742.1"/>
    <property type="molecule type" value="Transcribed_RNA"/>
</dbReference>